<dbReference type="Gene3D" id="3.40.190.10">
    <property type="entry name" value="Periplasmic binding protein-like II"/>
    <property type="match status" value="2"/>
</dbReference>
<proteinExistence type="predicted"/>
<protein>
    <submittedName>
        <fullName evidence="3">Extracellular solute-binding protein</fullName>
    </submittedName>
</protein>
<dbReference type="PANTHER" id="PTHR30006:SF2">
    <property type="entry name" value="ABC TRANSPORTER SUBSTRATE-BINDING PROTEIN"/>
    <property type="match status" value="1"/>
</dbReference>
<comment type="caution">
    <text evidence="3">The sequence shown here is derived from an EMBL/GenBank/DDBJ whole genome shotgun (WGS) entry which is preliminary data.</text>
</comment>
<keyword evidence="4" id="KW-1185">Reference proteome</keyword>
<gene>
    <name evidence="3" type="ORF">D5H75_11630</name>
</gene>
<evidence type="ECO:0000256" key="1">
    <source>
        <dbReference type="ARBA" id="ARBA00022729"/>
    </source>
</evidence>
<dbReference type="SUPFAM" id="SSF53850">
    <property type="entry name" value="Periplasmic binding protein-like II"/>
    <property type="match status" value="1"/>
</dbReference>
<feature type="compositionally biased region" description="Gly residues" evidence="2">
    <location>
        <begin position="1"/>
        <end position="10"/>
    </location>
</feature>
<dbReference type="GO" id="GO:0030288">
    <property type="term" value="C:outer membrane-bounded periplasmic space"/>
    <property type="evidence" value="ECO:0007669"/>
    <property type="project" value="TreeGrafter"/>
</dbReference>
<dbReference type="GO" id="GO:0015888">
    <property type="term" value="P:thiamine transport"/>
    <property type="evidence" value="ECO:0007669"/>
    <property type="project" value="TreeGrafter"/>
</dbReference>
<dbReference type="GO" id="GO:0030976">
    <property type="term" value="F:thiamine pyrophosphate binding"/>
    <property type="evidence" value="ECO:0007669"/>
    <property type="project" value="TreeGrafter"/>
</dbReference>
<dbReference type="Pfam" id="PF13343">
    <property type="entry name" value="SBP_bac_6"/>
    <property type="match status" value="1"/>
</dbReference>
<feature type="region of interest" description="Disordered" evidence="2">
    <location>
        <begin position="1"/>
        <end position="25"/>
    </location>
</feature>
<accession>A0A3A4AVI2</accession>
<evidence type="ECO:0000313" key="4">
    <source>
        <dbReference type="Proteomes" id="UP000265768"/>
    </source>
</evidence>
<dbReference type="AlphaFoldDB" id="A0A3A4AVI2"/>
<keyword evidence="1" id="KW-0732">Signal</keyword>
<dbReference type="GO" id="GO:0030975">
    <property type="term" value="F:thiamine binding"/>
    <property type="evidence" value="ECO:0007669"/>
    <property type="project" value="TreeGrafter"/>
</dbReference>
<dbReference type="PANTHER" id="PTHR30006">
    <property type="entry name" value="THIAMINE-BINDING PERIPLASMIC PROTEIN-RELATED"/>
    <property type="match status" value="1"/>
</dbReference>
<evidence type="ECO:0000313" key="3">
    <source>
        <dbReference type="EMBL" id="RJL33635.1"/>
    </source>
</evidence>
<organism evidence="3 4">
    <name type="scientific">Bailinhaonella thermotolerans</name>
    <dbReference type="NCBI Taxonomy" id="1070861"/>
    <lineage>
        <taxon>Bacteria</taxon>
        <taxon>Bacillati</taxon>
        <taxon>Actinomycetota</taxon>
        <taxon>Actinomycetes</taxon>
        <taxon>Streptosporangiales</taxon>
        <taxon>Streptosporangiaceae</taxon>
        <taxon>Bailinhaonella</taxon>
    </lineage>
</organism>
<dbReference type="OrthoDB" id="366726at2"/>
<name>A0A3A4AVI2_9ACTN</name>
<dbReference type="EMBL" id="QZEY01000003">
    <property type="protein sequence ID" value="RJL33635.1"/>
    <property type="molecule type" value="Genomic_DNA"/>
</dbReference>
<sequence length="372" mass="40434">MLGLAAGCGGSPPVPKIGEQKPAPKVKAAKATSVKDFGGMDRLVEAAKKEGRLNVIGLPPDWAGYGAIIKAFEEKYKIEVNSAQPDASSQDEINAAHRHKGGRNAPDVFDLDLNVAVANQKMFAPYQVRTWHDIPDQAKDPKGAWYGDYSGHMSIGYNARKVPAPRSFADLLKPAYRGAVALNGDPTRTKSAFSGVAAAALAGGGSAEDVSAGVRYFGQLARAGNLTRTEPTTSTIESGRTPVVIDWDYRNAARADRFRKRDEDRKKVDWKVVVPTGPALSSFYAQAINRAAPHPAAARLWQEFLYSDEGQNLFLRGHTRPIRAEAMERDGKVDRAAYKRLPPVSGTPVTLTIPQMDRARAYVAANWHKTVR</sequence>
<evidence type="ECO:0000256" key="2">
    <source>
        <dbReference type="SAM" id="MobiDB-lite"/>
    </source>
</evidence>
<dbReference type="Proteomes" id="UP000265768">
    <property type="component" value="Unassembled WGS sequence"/>
</dbReference>
<reference evidence="3 4" key="1">
    <citation type="submission" date="2018-09" db="EMBL/GenBank/DDBJ databases">
        <title>YIM 75507 draft genome.</title>
        <authorList>
            <person name="Tang S."/>
            <person name="Feng Y."/>
        </authorList>
    </citation>
    <scope>NUCLEOTIDE SEQUENCE [LARGE SCALE GENOMIC DNA]</scope>
    <source>
        <strain evidence="3 4">YIM 75507</strain>
    </source>
</reference>